<evidence type="ECO:0000256" key="2">
    <source>
        <dbReference type="SAM" id="MobiDB-lite"/>
    </source>
</evidence>
<feature type="compositionally biased region" description="Basic and acidic residues" evidence="2">
    <location>
        <begin position="320"/>
        <end position="340"/>
    </location>
</feature>
<feature type="compositionally biased region" description="Basic and acidic residues" evidence="2">
    <location>
        <begin position="1"/>
        <end position="16"/>
    </location>
</feature>
<evidence type="ECO:0000256" key="1">
    <source>
        <dbReference type="SAM" id="Coils"/>
    </source>
</evidence>
<feature type="compositionally biased region" description="Acidic residues" evidence="2">
    <location>
        <begin position="238"/>
        <end position="251"/>
    </location>
</feature>
<dbReference type="EMBL" id="JAXOVC010000002">
    <property type="protein sequence ID" value="KAK4505782.1"/>
    <property type="molecule type" value="Genomic_DNA"/>
</dbReference>
<keyword evidence="4" id="KW-1185">Reference proteome</keyword>
<reference evidence="3 4" key="1">
    <citation type="journal article" date="2023" name="G3 (Bethesda)">
        <title>A chromosome-level genome assembly of Zasmidium syzygii isolated from banana leaves.</title>
        <authorList>
            <person name="van Westerhoven A.C."/>
            <person name="Mehrabi R."/>
            <person name="Talebi R."/>
            <person name="Steentjes M.B.F."/>
            <person name="Corcolon B."/>
            <person name="Chong P.A."/>
            <person name="Kema G.H.J."/>
            <person name="Seidl M.F."/>
        </authorList>
    </citation>
    <scope>NUCLEOTIDE SEQUENCE [LARGE SCALE GENOMIC DNA]</scope>
    <source>
        <strain evidence="3 4">P124</strain>
    </source>
</reference>
<comment type="caution">
    <text evidence="3">The sequence shown here is derived from an EMBL/GenBank/DDBJ whole genome shotgun (WGS) entry which is preliminary data.</text>
</comment>
<feature type="region of interest" description="Disordered" evidence="2">
    <location>
        <begin position="320"/>
        <end position="343"/>
    </location>
</feature>
<keyword evidence="1" id="KW-0175">Coiled coil</keyword>
<sequence length="415" mass="46109">MELGSEDERPLKRIRADPVASASGTNHKPTFTPMPFATPFRSAYQEAEAALSKLTLLNRDQAVQLLKNHPEAGELFRAVNAQTALKPEGAAGLGEVDVAIQEIVQEKNQLEAKLSDGLEALEKEKQALEMKAKSSTHLSAKILEQNMTRLVAALIDLRKEVSSHSEIVTKQGKDKEISRLHGLVQKFAEKIVDEFKTSLGIASKMLGQTIALPATNFAAQDQETPRNQETVDLAEASGPEDEVSEEDDVSEYEQQSAKERESTKKKKLYGTEYVDSHPTENFFHRASGRWMKGLPSLEASIFTGVRGPGAKKWKQMKEKFEAKKPKEEKADKPATSKKTEQGATIKAENPVLARFGAMTPMQEQAHKVAAARKIQQLEATVNELQLKLKELRAKLEEEFRARRKAETELANSRVL</sequence>
<feature type="coiled-coil region" evidence="1">
    <location>
        <begin position="93"/>
        <end position="160"/>
    </location>
</feature>
<protein>
    <submittedName>
        <fullName evidence="3">Uncharacterized protein</fullName>
    </submittedName>
</protein>
<gene>
    <name evidence="3" type="ORF">PRZ48_003747</name>
</gene>
<proteinExistence type="predicted"/>
<name>A0ABR0EVZ0_ZASCE</name>
<organism evidence="3 4">
    <name type="scientific">Zasmidium cellare</name>
    <name type="common">Wine cellar mold</name>
    <name type="synonym">Racodium cellare</name>
    <dbReference type="NCBI Taxonomy" id="395010"/>
    <lineage>
        <taxon>Eukaryota</taxon>
        <taxon>Fungi</taxon>
        <taxon>Dikarya</taxon>
        <taxon>Ascomycota</taxon>
        <taxon>Pezizomycotina</taxon>
        <taxon>Dothideomycetes</taxon>
        <taxon>Dothideomycetidae</taxon>
        <taxon>Mycosphaerellales</taxon>
        <taxon>Mycosphaerellaceae</taxon>
        <taxon>Zasmidium</taxon>
    </lineage>
</organism>
<dbReference type="Proteomes" id="UP001305779">
    <property type="component" value="Unassembled WGS sequence"/>
</dbReference>
<accession>A0ABR0EVZ0</accession>
<evidence type="ECO:0000313" key="3">
    <source>
        <dbReference type="EMBL" id="KAK4505782.1"/>
    </source>
</evidence>
<evidence type="ECO:0000313" key="4">
    <source>
        <dbReference type="Proteomes" id="UP001305779"/>
    </source>
</evidence>
<feature type="region of interest" description="Disordered" evidence="2">
    <location>
        <begin position="233"/>
        <end position="265"/>
    </location>
</feature>
<feature type="coiled-coil region" evidence="1">
    <location>
        <begin position="367"/>
        <end position="408"/>
    </location>
</feature>
<feature type="region of interest" description="Disordered" evidence="2">
    <location>
        <begin position="1"/>
        <end position="34"/>
    </location>
</feature>